<dbReference type="HOGENOM" id="CLU_1265090_0_0_0"/>
<reference evidence="1 2" key="1">
    <citation type="journal article" date="2008" name="J. Bacteriol.">
        <title>'Candidatus Cloacamonas acidaminovorans': genome sequence reconstruction provides a first glimpse of a new bacterial division.</title>
        <authorList>
            <person name="Pelletier E."/>
            <person name="Kreimeyer A."/>
            <person name="Bocs S."/>
            <person name="Rouy Z."/>
            <person name="Gyapay G."/>
            <person name="Chouari R."/>
            <person name="Riviere D."/>
            <person name="Ganesan A."/>
            <person name="Daegelen P."/>
            <person name="Sghir A."/>
            <person name="Cohen G.N."/>
            <person name="Medigue C."/>
            <person name="Weissenbach J."/>
            <person name="Le Paslier D."/>
        </authorList>
    </citation>
    <scope>NUCLEOTIDE SEQUENCE [LARGE SCALE GENOMIC DNA]</scope>
    <source>
        <strain evidence="2">Evry</strain>
    </source>
</reference>
<proteinExistence type="predicted"/>
<organism evidence="1 2">
    <name type="scientific">Cloacimonas acidaminovorans (strain Evry)</name>
    <dbReference type="NCBI Taxonomy" id="459349"/>
    <lineage>
        <taxon>Bacteria</taxon>
        <taxon>Pseudomonadati</taxon>
        <taxon>Candidatus Cloacimonadota</taxon>
        <taxon>Candidatus Cloacimonadia</taxon>
        <taxon>Candidatus Cloacimonadales</taxon>
        <taxon>Candidatus Cloacimonadaceae</taxon>
        <taxon>Candidatus Cloacimonas</taxon>
    </lineage>
</organism>
<sequence>MYKFAISYYTMEGTERKPQSGVDIRLLRPGQSWPEGKKLIETTPNSGYYEISIEAEADCGFYELWDDHGNPQGQFSGKTCTIGKLDARGLQTNCIYGNHILDGVVTGSKIANAAIGTEHLQNGLLSLSKLQYELQDQNKGVGDNSHSSPAKLNDDKIITHILDKEYPELPHIILTNQCDAFLYIANVKIEKNLVTVLIGISQVYTATDPFYKLLALAK</sequence>
<dbReference type="AlphaFoldDB" id="B0VF55"/>
<dbReference type="EMBL" id="CU466930">
    <property type="protein sequence ID" value="CAO80107.1"/>
    <property type="molecule type" value="Genomic_DNA"/>
</dbReference>
<dbReference type="KEGG" id="caci:CLOAM0198"/>
<evidence type="ECO:0000313" key="2">
    <source>
        <dbReference type="Proteomes" id="UP000002019"/>
    </source>
</evidence>
<keyword evidence="2" id="KW-1185">Reference proteome</keyword>
<evidence type="ECO:0000313" key="1">
    <source>
        <dbReference type="EMBL" id="CAO80107.1"/>
    </source>
</evidence>
<dbReference type="RefSeq" id="WP_015423968.1">
    <property type="nucleotide sequence ID" value="NC_020449.1"/>
</dbReference>
<dbReference type="STRING" id="459349.CLOAM0198"/>
<name>B0VF55_CLOAI</name>
<dbReference type="Proteomes" id="UP000002019">
    <property type="component" value="Chromosome"/>
</dbReference>
<gene>
    <name evidence="1" type="ordered locus">CLOAM0198</name>
</gene>
<accession>B0VF55</accession>
<protein>
    <submittedName>
        <fullName evidence="1">Uncharacterized protein</fullName>
    </submittedName>
</protein>